<dbReference type="Gene3D" id="3.30.530.20">
    <property type="match status" value="1"/>
</dbReference>
<comment type="caution">
    <text evidence="2">The sequence shown here is derived from an EMBL/GenBank/DDBJ whole genome shotgun (WGS) entry which is preliminary data.</text>
</comment>
<keyword evidence="3" id="KW-1185">Reference proteome</keyword>
<dbReference type="InterPro" id="IPR023393">
    <property type="entry name" value="START-like_dom_sf"/>
</dbReference>
<evidence type="ECO:0000313" key="3">
    <source>
        <dbReference type="Proteomes" id="UP000321685"/>
    </source>
</evidence>
<feature type="transmembrane region" description="Helical" evidence="1">
    <location>
        <begin position="222"/>
        <end position="239"/>
    </location>
</feature>
<evidence type="ECO:0008006" key="4">
    <source>
        <dbReference type="Google" id="ProtNLM"/>
    </source>
</evidence>
<evidence type="ECO:0000313" key="2">
    <source>
        <dbReference type="EMBL" id="GEL23678.1"/>
    </source>
</evidence>
<dbReference type="EMBL" id="BJVJ01000022">
    <property type="protein sequence ID" value="GEL23678.1"/>
    <property type="molecule type" value="Genomic_DNA"/>
</dbReference>
<accession>A0A511DKV2</accession>
<proteinExistence type="predicted"/>
<organism evidence="2 3">
    <name type="scientific">Pseudonocardia sulfidoxydans NBRC 16205</name>
    <dbReference type="NCBI Taxonomy" id="1223511"/>
    <lineage>
        <taxon>Bacteria</taxon>
        <taxon>Bacillati</taxon>
        <taxon>Actinomycetota</taxon>
        <taxon>Actinomycetes</taxon>
        <taxon>Pseudonocardiales</taxon>
        <taxon>Pseudonocardiaceae</taxon>
        <taxon>Pseudonocardia</taxon>
    </lineage>
</organism>
<gene>
    <name evidence="2" type="ORF">PSU4_26320</name>
</gene>
<dbReference type="Pfam" id="PF06240">
    <property type="entry name" value="COXG"/>
    <property type="match status" value="1"/>
</dbReference>
<sequence>MSIAADPAANVHPAEATALAPSGPEECSVQLDHQFTIPVDVETTWAGLLDITRVATAFPGATLADHTDDSFTGTVKVKLGPVGLTYRGKATFTEVDEAARRVAIVASGSDVKGNGNASADVHATLAAGPDGSTVCDLRTNLEVTGKAAQFGRGLVVDIGNRVLTQFARNLEKSFHQPAPAPPDPAVPIRAAAAAPVQDPAAAASDQLDALGLLWGSPRGRRGLLSTAALLLAVFAFVLGRRTAGAR</sequence>
<dbReference type="InterPro" id="IPR010419">
    <property type="entry name" value="CO_DH_gsu"/>
</dbReference>
<dbReference type="PANTHER" id="PTHR38588">
    <property type="entry name" value="BLL0334 PROTEIN"/>
    <property type="match status" value="1"/>
</dbReference>
<keyword evidence="1" id="KW-1133">Transmembrane helix</keyword>
<evidence type="ECO:0000256" key="1">
    <source>
        <dbReference type="SAM" id="Phobius"/>
    </source>
</evidence>
<keyword evidence="1" id="KW-0812">Transmembrane</keyword>
<name>A0A511DKV2_9PSEU</name>
<reference evidence="2 3" key="1">
    <citation type="submission" date="2019-07" db="EMBL/GenBank/DDBJ databases">
        <title>Whole genome shotgun sequence of Pseudonocardia sulfidoxydans NBRC 16205.</title>
        <authorList>
            <person name="Hosoyama A."/>
            <person name="Uohara A."/>
            <person name="Ohji S."/>
            <person name="Ichikawa N."/>
        </authorList>
    </citation>
    <scope>NUCLEOTIDE SEQUENCE [LARGE SCALE GENOMIC DNA]</scope>
    <source>
        <strain evidence="2 3">NBRC 16205</strain>
    </source>
</reference>
<keyword evidence="1" id="KW-0472">Membrane</keyword>
<dbReference type="SUPFAM" id="SSF55961">
    <property type="entry name" value="Bet v1-like"/>
    <property type="match status" value="1"/>
</dbReference>
<dbReference type="CDD" id="cd07823">
    <property type="entry name" value="SRPBCC_5"/>
    <property type="match status" value="1"/>
</dbReference>
<dbReference type="AlphaFoldDB" id="A0A511DKV2"/>
<dbReference type="Proteomes" id="UP000321685">
    <property type="component" value="Unassembled WGS sequence"/>
</dbReference>
<dbReference type="PANTHER" id="PTHR38588:SF1">
    <property type="entry name" value="BLL0334 PROTEIN"/>
    <property type="match status" value="1"/>
</dbReference>
<protein>
    <recommendedName>
        <fullName evidence="4">Carbon monoxide dehydrogenase subunit G</fullName>
    </recommendedName>
</protein>